<evidence type="ECO:0000313" key="3">
    <source>
        <dbReference type="Proteomes" id="UP000003959"/>
    </source>
</evidence>
<evidence type="ECO:0000313" key="2">
    <source>
        <dbReference type="EMBL" id="EGJ31320.1"/>
    </source>
</evidence>
<sequence>MLRDNPQARKPCDSFASFTLILVSLATFAQILLIKNKT</sequence>
<evidence type="ECO:0000256" key="1">
    <source>
        <dbReference type="SAM" id="Phobius"/>
    </source>
</evidence>
<gene>
    <name evidence="2" type="ORF">LYNGBM3L_41640</name>
</gene>
<accession>F4XVQ7</accession>
<dbReference type="EMBL" id="GL890940">
    <property type="protein sequence ID" value="EGJ31320.1"/>
    <property type="molecule type" value="Genomic_DNA"/>
</dbReference>
<dbReference type="HOGENOM" id="CLU_3330256_0_0_3"/>
<dbReference type="AlphaFoldDB" id="F4XVQ7"/>
<name>F4XVQ7_9CYAN</name>
<proteinExistence type="predicted"/>
<dbReference type="Proteomes" id="UP000003959">
    <property type="component" value="Unassembled WGS sequence"/>
</dbReference>
<keyword evidence="1" id="KW-0472">Membrane</keyword>
<protein>
    <submittedName>
        <fullName evidence="2">Uncharacterized protein</fullName>
    </submittedName>
</protein>
<keyword evidence="3" id="KW-1185">Reference proteome</keyword>
<keyword evidence="1" id="KW-1133">Transmembrane helix</keyword>
<feature type="transmembrane region" description="Helical" evidence="1">
    <location>
        <begin position="15"/>
        <end position="34"/>
    </location>
</feature>
<reference evidence="3" key="1">
    <citation type="journal article" date="2011" name="Proc. Natl. Acad. Sci. U.S.A.">
        <title>Genomic insights into the physiology and ecology of the marine filamentous cyanobacterium Lyngbya majuscula.</title>
        <authorList>
            <person name="Jones A.C."/>
            <person name="Monroe E.A."/>
            <person name="Podell S."/>
            <person name="Hess W.R."/>
            <person name="Klages S."/>
            <person name="Esquenazi E."/>
            <person name="Niessen S."/>
            <person name="Hoover H."/>
            <person name="Rothmann M."/>
            <person name="Lasken R.S."/>
            <person name="Yates J.R.III."/>
            <person name="Reinhardt R."/>
            <person name="Kube M."/>
            <person name="Burkart M.D."/>
            <person name="Allen E.E."/>
            <person name="Dorrestein P.C."/>
            <person name="Gerwick W.H."/>
            <person name="Gerwick L."/>
        </authorList>
    </citation>
    <scope>NUCLEOTIDE SEQUENCE [LARGE SCALE GENOMIC DNA]</scope>
    <source>
        <strain evidence="3">3L</strain>
    </source>
</reference>
<keyword evidence="1" id="KW-0812">Transmembrane</keyword>
<organism evidence="2 3">
    <name type="scientific">Moorena producens 3L</name>
    <dbReference type="NCBI Taxonomy" id="489825"/>
    <lineage>
        <taxon>Bacteria</taxon>
        <taxon>Bacillati</taxon>
        <taxon>Cyanobacteriota</taxon>
        <taxon>Cyanophyceae</taxon>
        <taxon>Coleofasciculales</taxon>
        <taxon>Coleofasciculaceae</taxon>
        <taxon>Moorena</taxon>
    </lineage>
</organism>